<name>A0ABT6AKI4_9BURK</name>
<dbReference type="PROSITE" id="PS51257">
    <property type="entry name" value="PROKAR_LIPOPROTEIN"/>
    <property type="match status" value="1"/>
</dbReference>
<evidence type="ECO:0000313" key="1">
    <source>
        <dbReference type="EMBL" id="MDF3832301.1"/>
    </source>
</evidence>
<accession>A0ABT6AKI4</accession>
<reference evidence="1 2" key="1">
    <citation type="submission" date="2023-03" db="EMBL/GenBank/DDBJ databases">
        <title>Draft assemblies of triclosan tolerant bacteria isolated from returned activated sludge.</title>
        <authorList>
            <person name="Van Hamelsveld S."/>
        </authorList>
    </citation>
    <scope>NUCLEOTIDE SEQUENCE [LARGE SCALE GENOMIC DNA]</scope>
    <source>
        <strain evidence="1 2">GW210010_S58</strain>
    </source>
</reference>
<evidence type="ECO:0008006" key="3">
    <source>
        <dbReference type="Google" id="ProtNLM"/>
    </source>
</evidence>
<organism evidence="1 2">
    <name type="scientific">Cupriavidus basilensis</name>
    <dbReference type="NCBI Taxonomy" id="68895"/>
    <lineage>
        <taxon>Bacteria</taxon>
        <taxon>Pseudomonadati</taxon>
        <taxon>Pseudomonadota</taxon>
        <taxon>Betaproteobacteria</taxon>
        <taxon>Burkholderiales</taxon>
        <taxon>Burkholderiaceae</taxon>
        <taxon>Cupriavidus</taxon>
    </lineage>
</organism>
<dbReference type="Proteomes" id="UP001216674">
    <property type="component" value="Unassembled WGS sequence"/>
</dbReference>
<proteinExistence type="predicted"/>
<dbReference type="EMBL" id="JARJLM010000088">
    <property type="protein sequence ID" value="MDF3832301.1"/>
    <property type="molecule type" value="Genomic_DNA"/>
</dbReference>
<evidence type="ECO:0000313" key="2">
    <source>
        <dbReference type="Proteomes" id="UP001216674"/>
    </source>
</evidence>
<dbReference type="RefSeq" id="WP_276263946.1">
    <property type="nucleotide sequence ID" value="NZ_JARJLM010000088.1"/>
</dbReference>
<keyword evidence="2" id="KW-1185">Reference proteome</keyword>
<comment type="caution">
    <text evidence="1">The sequence shown here is derived from an EMBL/GenBank/DDBJ whole genome shotgun (WGS) entry which is preliminary data.</text>
</comment>
<gene>
    <name evidence="1" type="ORF">P3W85_04955</name>
</gene>
<sequence length="104" mass="10819">MAGKHVLFAAAVLLAGCTGPLEFSAGGADTVSASNPDALDFGPMDRSIAQCKSMSQKAGAGRCAKVRAYEACMKGRGYVTLLGPENPSGCGEPSWQQDIRKLLR</sequence>
<protein>
    <recommendedName>
        <fullName evidence="3">Lipoprotein</fullName>
    </recommendedName>
</protein>